<keyword evidence="6" id="KW-0472">Membrane</keyword>
<dbReference type="PANTHER" id="PTHR24248">
    <property type="entry name" value="ADRENERGIC RECEPTOR-RELATED G-PROTEIN COUPLED RECEPTOR"/>
    <property type="match status" value="1"/>
</dbReference>
<evidence type="ECO:0000256" key="3">
    <source>
        <dbReference type="ARBA" id="ARBA00022692"/>
    </source>
</evidence>
<comment type="caution">
    <text evidence="9">The sequence shown here is derived from an EMBL/GenBank/DDBJ whole genome shotgun (WGS) entry which is preliminary data.</text>
</comment>
<accession>A0A6S7LG54</accession>
<dbReference type="AlphaFoldDB" id="A0A6S7LG54"/>
<evidence type="ECO:0000313" key="9">
    <source>
        <dbReference type="EMBL" id="CAB4036242.1"/>
    </source>
</evidence>
<protein>
    <submittedName>
        <fullName evidence="9">Dopamine receptor 2</fullName>
    </submittedName>
</protein>
<dbReference type="EMBL" id="CACRXK020021823">
    <property type="protein sequence ID" value="CAB4036242.1"/>
    <property type="molecule type" value="Genomic_DNA"/>
</dbReference>
<evidence type="ECO:0000256" key="1">
    <source>
        <dbReference type="ARBA" id="ARBA00004651"/>
    </source>
</evidence>
<proteinExistence type="predicted"/>
<keyword evidence="7 9" id="KW-0675">Receptor</keyword>
<dbReference type="OrthoDB" id="5982433at2759"/>
<gene>
    <name evidence="9" type="ORF">PACLA_8A055094</name>
</gene>
<evidence type="ECO:0000256" key="2">
    <source>
        <dbReference type="ARBA" id="ARBA00022475"/>
    </source>
</evidence>
<keyword evidence="5" id="KW-0297">G-protein coupled receptor</keyword>
<evidence type="ECO:0000256" key="5">
    <source>
        <dbReference type="ARBA" id="ARBA00023040"/>
    </source>
</evidence>
<name>A0A6S7LG54_PARCT</name>
<dbReference type="InterPro" id="IPR000276">
    <property type="entry name" value="GPCR_Rhodpsn"/>
</dbReference>
<dbReference type="Gene3D" id="1.20.1070.10">
    <property type="entry name" value="Rhodopsin 7-helix transmembrane proteins"/>
    <property type="match status" value="1"/>
</dbReference>
<dbReference type="PRINTS" id="PR00237">
    <property type="entry name" value="GPCRRHODOPSN"/>
</dbReference>
<evidence type="ECO:0000256" key="8">
    <source>
        <dbReference type="ARBA" id="ARBA00023224"/>
    </source>
</evidence>
<evidence type="ECO:0000256" key="4">
    <source>
        <dbReference type="ARBA" id="ARBA00022989"/>
    </source>
</evidence>
<evidence type="ECO:0000256" key="6">
    <source>
        <dbReference type="ARBA" id="ARBA00023136"/>
    </source>
</evidence>
<reference evidence="9" key="1">
    <citation type="submission" date="2020-04" db="EMBL/GenBank/DDBJ databases">
        <authorList>
            <person name="Alioto T."/>
            <person name="Alioto T."/>
            <person name="Gomez Garrido J."/>
        </authorList>
    </citation>
    <scope>NUCLEOTIDE SEQUENCE</scope>
    <source>
        <strain evidence="9">A484AB</strain>
    </source>
</reference>
<evidence type="ECO:0000256" key="7">
    <source>
        <dbReference type="ARBA" id="ARBA00023170"/>
    </source>
</evidence>
<feature type="non-terminal residue" evidence="9">
    <location>
        <position position="85"/>
    </location>
</feature>
<dbReference type="GO" id="GO:0005886">
    <property type="term" value="C:plasma membrane"/>
    <property type="evidence" value="ECO:0007669"/>
    <property type="project" value="UniProtKB-SubCell"/>
</dbReference>
<evidence type="ECO:0000313" key="10">
    <source>
        <dbReference type="Proteomes" id="UP001152795"/>
    </source>
</evidence>
<dbReference type="Proteomes" id="UP001152795">
    <property type="component" value="Unassembled WGS sequence"/>
</dbReference>
<keyword evidence="8" id="KW-0807">Transducer</keyword>
<dbReference type="GO" id="GO:0004930">
    <property type="term" value="F:G protein-coupled receptor activity"/>
    <property type="evidence" value="ECO:0007669"/>
    <property type="project" value="UniProtKB-KW"/>
</dbReference>
<organism evidence="9 10">
    <name type="scientific">Paramuricea clavata</name>
    <name type="common">Red gorgonian</name>
    <name type="synonym">Violescent sea-whip</name>
    <dbReference type="NCBI Taxonomy" id="317549"/>
    <lineage>
        <taxon>Eukaryota</taxon>
        <taxon>Metazoa</taxon>
        <taxon>Cnidaria</taxon>
        <taxon>Anthozoa</taxon>
        <taxon>Octocorallia</taxon>
        <taxon>Malacalcyonacea</taxon>
        <taxon>Plexauridae</taxon>
        <taxon>Paramuricea</taxon>
    </lineage>
</organism>
<feature type="non-terminal residue" evidence="9">
    <location>
        <position position="1"/>
    </location>
</feature>
<keyword evidence="4" id="KW-1133">Transmembrane helix</keyword>
<keyword evidence="3" id="KW-0812">Transmembrane</keyword>
<keyword evidence="2" id="KW-1003">Cell membrane</keyword>
<dbReference type="InterPro" id="IPR017452">
    <property type="entry name" value="GPCR_Rhodpsn_7TM"/>
</dbReference>
<dbReference type="SUPFAM" id="SSF81321">
    <property type="entry name" value="Family A G protein-coupled receptor-like"/>
    <property type="match status" value="1"/>
</dbReference>
<comment type="subcellular location">
    <subcellularLocation>
        <location evidence="1">Cell membrane</location>
        <topology evidence="1">Multi-pass membrane protein</topology>
    </subcellularLocation>
</comment>
<keyword evidence="10" id="KW-1185">Reference proteome</keyword>
<dbReference type="PROSITE" id="PS50262">
    <property type="entry name" value="G_PROTEIN_RECEP_F1_2"/>
    <property type="match status" value="1"/>
</dbReference>
<sequence length="85" mass="9532">TSFAVMLPNITNEADANKTETDSERMELIAFLHQLDLAEKNILIIFAICTILGNTLVLVATWRERSLHEPNKYFIACLAVADLLV</sequence>